<keyword evidence="5" id="KW-0560">Oxidoreductase</keyword>
<evidence type="ECO:0000313" key="9">
    <source>
        <dbReference type="Proteomes" id="UP000028488"/>
    </source>
</evidence>
<dbReference type="Gene3D" id="1.20.140.10">
    <property type="entry name" value="Butyryl-CoA Dehydrogenase, subunit A, domain 3"/>
    <property type="match status" value="1"/>
</dbReference>
<gene>
    <name evidence="8" type="ORF">EP51_43115</name>
</gene>
<dbReference type="InterPro" id="IPR009075">
    <property type="entry name" value="AcylCo_DH/oxidase_C"/>
</dbReference>
<dbReference type="Gene3D" id="2.40.110.10">
    <property type="entry name" value="Butyryl-CoA Dehydrogenase, subunit A, domain 2"/>
    <property type="match status" value="1"/>
</dbReference>
<evidence type="ECO:0000259" key="6">
    <source>
        <dbReference type="Pfam" id="PF00441"/>
    </source>
</evidence>
<evidence type="ECO:0000313" key="8">
    <source>
        <dbReference type="EMBL" id="AII10926.1"/>
    </source>
</evidence>
<accession>A0A076EYR4</accession>
<dbReference type="PANTHER" id="PTHR43884:SF20">
    <property type="entry name" value="ACYL-COA DEHYDROGENASE FADE28"/>
    <property type="match status" value="1"/>
</dbReference>
<dbReference type="AlphaFoldDB" id="A0A076EYR4"/>
<geneLocation type="plasmid" evidence="8 9">
    <name>pPDG2</name>
</geneLocation>
<evidence type="ECO:0000259" key="7">
    <source>
        <dbReference type="Pfam" id="PF02771"/>
    </source>
</evidence>
<dbReference type="SUPFAM" id="SSF47203">
    <property type="entry name" value="Acyl-CoA dehydrogenase C-terminal domain-like"/>
    <property type="match status" value="1"/>
</dbReference>
<keyword evidence="3" id="KW-0285">Flavoprotein</keyword>
<feature type="domain" description="Acyl-CoA dehydrogenase/oxidase C-terminal" evidence="6">
    <location>
        <begin position="241"/>
        <end position="382"/>
    </location>
</feature>
<sequence length="390" mass="41248">MMTEERDQLRAAVRAVAARHVGIREHMAARQHDEHDPAAPTIEEYDAATWNALASGVGAGGLLVADELGGSGGTIGDAAVVFEETASVLLPVPLLSTVGLATSMLIACGDAPEADRLATRLADSAQVATVAFLEPGSGWFDSPSATVAETDGESWRLTGTKTAVVDVTAADFLLVTAATPQGVAVFSVESGEDGAEPERRQSLDLGRDLGVLELKNAPATLIQSGEKAESAIALGFDLAVTLLAAEQVGAAQKCLDGAVAYAKQREQFDRKIGSFQAIKHTLVQALLEVEFARSTAGAAATAGDQWLARRDEPSRRALRSAAATAKSVCSDAFMYVAEETLHVFGGVGFTWEHDAHLYYRRAKFCELFLGTPEEHRERLARTAGLGERSR</sequence>
<dbReference type="EMBL" id="CP008949">
    <property type="protein sequence ID" value="AII10926.1"/>
    <property type="molecule type" value="Genomic_DNA"/>
</dbReference>
<dbReference type="PANTHER" id="PTHR43884">
    <property type="entry name" value="ACYL-COA DEHYDROGENASE"/>
    <property type="match status" value="1"/>
</dbReference>
<dbReference type="GO" id="GO:0050660">
    <property type="term" value="F:flavin adenine dinucleotide binding"/>
    <property type="evidence" value="ECO:0007669"/>
    <property type="project" value="InterPro"/>
</dbReference>
<evidence type="ECO:0000256" key="5">
    <source>
        <dbReference type="ARBA" id="ARBA00023002"/>
    </source>
</evidence>
<evidence type="ECO:0000256" key="4">
    <source>
        <dbReference type="ARBA" id="ARBA00022827"/>
    </source>
</evidence>
<dbReference type="CDD" id="cd00567">
    <property type="entry name" value="ACAD"/>
    <property type="match status" value="1"/>
</dbReference>
<dbReference type="InterPro" id="IPR036250">
    <property type="entry name" value="AcylCo_DH-like_C"/>
</dbReference>
<reference evidence="8 9" key="1">
    <citation type="submission" date="2014-07" db="EMBL/GenBank/DDBJ databases">
        <title>Genome Sequence of Rhodococcus opacus Strain R7, a Biodegrader of Mono- and Polycyclic Aromatic Hydrocarbons.</title>
        <authorList>
            <person name="Di Gennaro P."/>
            <person name="Zampolli J."/>
            <person name="Presti I."/>
            <person name="Cappelletti M."/>
            <person name="D'Ursi P."/>
            <person name="Orro A."/>
            <person name="Mezzelani A."/>
            <person name="Milanesi L."/>
        </authorList>
    </citation>
    <scope>NUCLEOTIDE SEQUENCE [LARGE SCALE GENOMIC DNA]</scope>
    <source>
        <strain evidence="8 9">R7</strain>
        <plasmid evidence="8">pPDG2</plasmid>
    </source>
</reference>
<dbReference type="InterPro" id="IPR013786">
    <property type="entry name" value="AcylCoA_DH/ox_N"/>
</dbReference>
<comment type="similarity">
    <text evidence="2">Belongs to the acyl-CoA dehydrogenase family.</text>
</comment>
<evidence type="ECO:0000256" key="2">
    <source>
        <dbReference type="ARBA" id="ARBA00009347"/>
    </source>
</evidence>
<evidence type="ECO:0000256" key="3">
    <source>
        <dbReference type="ARBA" id="ARBA00022630"/>
    </source>
</evidence>
<dbReference type="InterPro" id="IPR009100">
    <property type="entry name" value="AcylCoA_DH/oxidase_NM_dom_sf"/>
</dbReference>
<dbReference type="InterPro" id="IPR037069">
    <property type="entry name" value="AcylCoA_DH/ox_N_sf"/>
</dbReference>
<dbReference type="Gene3D" id="1.10.540.10">
    <property type="entry name" value="Acyl-CoA dehydrogenase/oxidase, N-terminal domain"/>
    <property type="match status" value="1"/>
</dbReference>
<dbReference type="Pfam" id="PF02771">
    <property type="entry name" value="Acyl-CoA_dh_N"/>
    <property type="match status" value="1"/>
</dbReference>
<dbReference type="SUPFAM" id="SSF56645">
    <property type="entry name" value="Acyl-CoA dehydrogenase NM domain-like"/>
    <property type="match status" value="1"/>
</dbReference>
<comment type="cofactor">
    <cofactor evidence="1">
        <name>FAD</name>
        <dbReference type="ChEBI" id="CHEBI:57692"/>
    </cofactor>
</comment>
<evidence type="ECO:0000256" key="1">
    <source>
        <dbReference type="ARBA" id="ARBA00001974"/>
    </source>
</evidence>
<feature type="domain" description="Acyl-CoA dehydrogenase/oxidase N-terminal" evidence="7">
    <location>
        <begin position="3"/>
        <end position="122"/>
    </location>
</feature>
<dbReference type="InterPro" id="IPR046373">
    <property type="entry name" value="Acyl-CoA_Oxase/DH_mid-dom_sf"/>
</dbReference>
<name>A0A076EYR4_RHOOP</name>
<protein>
    <submittedName>
        <fullName evidence="8">Acyl-CoA dehydrogenase</fullName>
    </submittedName>
</protein>
<dbReference type="Pfam" id="PF00441">
    <property type="entry name" value="Acyl-CoA_dh_1"/>
    <property type="match status" value="1"/>
</dbReference>
<dbReference type="Proteomes" id="UP000028488">
    <property type="component" value="Plasmid pPDG2"/>
</dbReference>
<dbReference type="GO" id="GO:0003995">
    <property type="term" value="F:acyl-CoA dehydrogenase activity"/>
    <property type="evidence" value="ECO:0007669"/>
    <property type="project" value="TreeGrafter"/>
</dbReference>
<keyword evidence="4" id="KW-0274">FAD</keyword>
<proteinExistence type="inferred from homology"/>
<organism evidence="8 9">
    <name type="scientific">Rhodococcus opacus</name>
    <name type="common">Nocardia opaca</name>
    <dbReference type="NCBI Taxonomy" id="37919"/>
    <lineage>
        <taxon>Bacteria</taxon>
        <taxon>Bacillati</taxon>
        <taxon>Actinomycetota</taxon>
        <taxon>Actinomycetes</taxon>
        <taxon>Mycobacteriales</taxon>
        <taxon>Nocardiaceae</taxon>
        <taxon>Rhodococcus</taxon>
    </lineage>
</organism>
<keyword evidence="8" id="KW-0614">Plasmid</keyword>